<dbReference type="PROSITE" id="PS50990">
    <property type="entry name" value="PEPTIDASE_C39"/>
    <property type="match status" value="1"/>
</dbReference>
<gene>
    <name evidence="3" type="ORF">PQR79_18955</name>
</gene>
<comment type="caution">
    <text evidence="3">The sequence shown here is derived from an EMBL/GenBank/DDBJ whole genome shotgun (WGS) entry which is preliminary data.</text>
</comment>
<feature type="domain" description="Peptidase C39" evidence="2">
    <location>
        <begin position="58"/>
        <end position="189"/>
    </location>
</feature>
<dbReference type="InterPro" id="IPR005074">
    <property type="entry name" value="Peptidase_C39"/>
</dbReference>
<dbReference type="Pfam" id="PF03412">
    <property type="entry name" value="Peptidase_C39"/>
    <property type="match status" value="1"/>
</dbReference>
<feature type="signal peptide" evidence="1">
    <location>
        <begin position="1"/>
        <end position="25"/>
    </location>
</feature>
<feature type="chain" id="PRO_5045250349" evidence="1">
    <location>
        <begin position="26"/>
        <end position="234"/>
    </location>
</feature>
<dbReference type="CDD" id="cd02423">
    <property type="entry name" value="Peptidase_C39G"/>
    <property type="match status" value="1"/>
</dbReference>
<evidence type="ECO:0000256" key="1">
    <source>
        <dbReference type="SAM" id="SignalP"/>
    </source>
</evidence>
<dbReference type="EMBL" id="JAQQPZ010000015">
    <property type="protein sequence ID" value="MDD8061149.1"/>
    <property type="molecule type" value="Genomic_DNA"/>
</dbReference>
<evidence type="ECO:0000313" key="3">
    <source>
        <dbReference type="EMBL" id="MDD8061149.1"/>
    </source>
</evidence>
<organism evidence="3 4">
    <name type="scientific">Shewanella metallivivens</name>
    <dbReference type="NCBI Taxonomy" id="2872342"/>
    <lineage>
        <taxon>Bacteria</taxon>
        <taxon>Pseudomonadati</taxon>
        <taxon>Pseudomonadota</taxon>
        <taxon>Gammaproteobacteria</taxon>
        <taxon>Alteromonadales</taxon>
        <taxon>Shewanellaceae</taxon>
        <taxon>Shewanella</taxon>
    </lineage>
</organism>
<keyword evidence="4" id="KW-1185">Reference proteome</keyword>
<evidence type="ECO:0000313" key="4">
    <source>
        <dbReference type="Proteomes" id="UP001213691"/>
    </source>
</evidence>
<sequence length="234" mass="26330">MNNITPWMITLSIISCLSFHTSCLAANMPLTGVVPGMGNYSKQIQSIRERKFEYVIEQKTDFSCGAASLASVLKFAYDRQEINEQKVLIGMLEHADLGLVKEQGFSLLNMKRYLQSQGLRGRGYKVGEAEMSLLKIPAIVLLNDSGYSHFVVFRRHDEGLVYLGDPALGNRIMTMDEFNQKWNGVVFVVIGQDYQSDNPLLHPRAKLTFNSLDPLSPMTDAELLEFGFSYSDML</sequence>
<dbReference type="Gene3D" id="3.90.70.10">
    <property type="entry name" value="Cysteine proteinases"/>
    <property type="match status" value="1"/>
</dbReference>
<dbReference type="Proteomes" id="UP001213691">
    <property type="component" value="Unassembled WGS sequence"/>
</dbReference>
<evidence type="ECO:0000259" key="2">
    <source>
        <dbReference type="PROSITE" id="PS50990"/>
    </source>
</evidence>
<keyword evidence="1" id="KW-0732">Signal</keyword>
<dbReference type="RefSeq" id="WP_238106186.1">
    <property type="nucleotide sequence ID" value="NZ_JAQQPZ010000015.1"/>
</dbReference>
<reference evidence="3 4" key="1">
    <citation type="submission" date="2023-02" db="EMBL/GenBank/DDBJ databases">
        <title>Genome sequence of Shewanella metallivivens ER-Te-42B-Light, sp. nov., enriched from sulfide tube worms (Riftia pachyptila) isolated from Explorer Ridge in the Pacific Ocean.</title>
        <authorList>
            <person name="Maltman C."/>
            <person name="Kuzyk S.B."/>
            <person name="Kyndt J.A."/>
            <person name="Yurkov V."/>
        </authorList>
    </citation>
    <scope>NUCLEOTIDE SEQUENCE [LARGE SCALE GENOMIC DNA]</scope>
    <source>
        <strain evidence="3 4">ER-Te-42B-Light</strain>
    </source>
</reference>
<name>A0ABT5TR98_9GAMM</name>
<proteinExistence type="predicted"/>
<protein>
    <submittedName>
        <fullName evidence="3">C39 family peptidase</fullName>
    </submittedName>
</protein>
<accession>A0ABT5TR98</accession>